<organism evidence="2 3">
    <name type="scientific">Archangium violaceum Cb vi76</name>
    <dbReference type="NCBI Taxonomy" id="1406225"/>
    <lineage>
        <taxon>Bacteria</taxon>
        <taxon>Pseudomonadati</taxon>
        <taxon>Myxococcota</taxon>
        <taxon>Myxococcia</taxon>
        <taxon>Myxococcales</taxon>
        <taxon>Cystobacterineae</taxon>
        <taxon>Archangiaceae</taxon>
        <taxon>Archangium</taxon>
    </lineage>
</organism>
<evidence type="ECO:0000313" key="3">
    <source>
        <dbReference type="Proteomes" id="UP000028547"/>
    </source>
</evidence>
<keyword evidence="1" id="KW-0812">Transmembrane</keyword>
<feature type="transmembrane region" description="Helical" evidence="1">
    <location>
        <begin position="73"/>
        <end position="90"/>
    </location>
</feature>
<feature type="transmembrane region" description="Helical" evidence="1">
    <location>
        <begin position="47"/>
        <end position="66"/>
    </location>
</feature>
<proteinExistence type="predicted"/>
<dbReference type="InterPro" id="IPR003744">
    <property type="entry name" value="YhhQ"/>
</dbReference>
<accession>A0A084T128</accession>
<keyword evidence="1" id="KW-0472">Membrane</keyword>
<sequence length="184" mass="19457">MEQRRVEGFIYLAGFGASIPLSNWMIGHVGVVCPDNGPCLLPVGPGLLAPSGVLVVGIAFVLRDLVQRRLGKGWTLLAIALGALLSAVLAPPPLVVASSAAFAISELADFAVYTPLQRRGLVLAVLASSLVGLVVDSLLFLQLAFGRLDFLAGQVVGKAWMVLLSLPLVAWLRRRDERLGIQPA</sequence>
<dbReference type="EMBL" id="JPMI01000014">
    <property type="protein sequence ID" value="KFA94413.1"/>
    <property type="molecule type" value="Genomic_DNA"/>
</dbReference>
<dbReference type="Pfam" id="PF02592">
    <property type="entry name" value="Vut_1"/>
    <property type="match status" value="1"/>
</dbReference>
<feature type="transmembrane region" description="Helical" evidence="1">
    <location>
        <begin position="9"/>
        <end position="27"/>
    </location>
</feature>
<protein>
    <submittedName>
        <fullName evidence="2">Beta-carotene 15,15'-monooxygenase</fullName>
    </submittedName>
</protein>
<evidence type="ECO:0000313" key="2">
    <source>
        <dbReference type="EMBL" id="KFA94413.1"/>
    </source>
</evidence>
<feature type="transmembrane region" description="Helical" evidence="1">
    <location>
        <begin position="151"/>
        <end position="172"/>
    </location>
</feature>
<feature type="transmembrane region" description="Helical" evidence="1">
    <location>
        <begin position="96"/>
        <end position="114"/>
    </location>
</feature>
<dbReference type="GO" id="GO:0004497">
    <property type="term" value="F:monooxygenase activity"/>
    <property type="evidence" value="ECO:0007669"/>
    <property type="project" value="UniProtKB-KW"/>
</dbReference>
<reference evidence="2 3" key="1">
    <citation type="submission" date="2014-07" db="EMBL/GenBank/DDBJ databases">
        <title>Draft Genome Sequence of Gephyronic Acid Producer, Cystobacter violaceus Strain Cb vi76.</title>
        <authorList>
            <person name="Stevens D.C."/>
            <person name="Young J."/>
            <person name="Carmichael R."/>
            <person name="Tan J."/>
            <person name="Taylor R.E."/>
        </authorList>
    </citation>
    <scope>NUCLEOTIDE SEQUENCE [LARGE SCALE GENOMIC DNA]</scope>
    <source>
        <strain evidence="2 3">Cb vi76</strain>
    </source>
</reference>
<name>A0A084T128_9BACT</name>
<evidence type="ECO:0000256" key="1">
    <source>
        <dbReference type="SAM" id="Phobius"/>
    </source>
</evidence>
<comment type="caution">
    <text evidence="2">The sequence shown here is derived from an EMBL/GenBank/DDBJ whole genome shotgun (WGS) entry which is preliminary data.</text>
</comment>
<keyword evidence="2" id="KW-0560">Oxidoreductase</keyword>
<keyword evidence="1" id="KW-1133">Transmembrane helix</keyword>
<keyword evidence="2" id="KW-0503">Monooxygenase</keyword>
<feature type="transmembrane region" description="Helical" evidence="1">
    <location>
        <begin position="121"/>
        <end position="145"/>
    </location>
</feature>
<dbReference type="Proteomes" id="UP000028547">
    <property type="component" value="Unassembled WGS sequence"/>
</dbReference>
<dbReference type="AlphaFoldDB" id="A0A084T128"/>
<gene>
    <name evidence="2" type="ORF">Q664_03045</name>
</gene>
<dbReference type="RefSeq" id="WP_043389684.1">
    <property type="nucleotide sequence ID" value="NZ_JPMI01000014.1"/>
</dbReference>